<protein>
    <submittedName>
        <fullName evidence="1">Pyocin activator PrtN family protein</fullName>
    </submittedName>
</protein>
<evidence type="ECO:0000313" key="2">
    <source>
        <dbReference type="Proteomes" id="UP001163882"/>
    </source>
</evidence>
<sequence>MTEASNDNHSTIAILLAQYGQRVVIPVEQVCRDYFSHLDPAKFVRKVNEGAIAIPMMRVEASQKSAKGIHVADLAEWLDARREAARKECRQLAA</sequence>
<dbReference type="InterPro" id="IPR020518">
    <property type="entry name" value="Tscrpt_reg_PrtN"/>
</dbReference>
<keyword evidence="2" id="KW-1185">Reference proteome</keyword>
<accession>A0ABY6IKZ3</accession>
<reference evidence="1" key="1">
    <citation type="submission" date="2022-10" db="EMBL/GenBank/DDBJ databases">
        <title>YIM 151497 complete genome.</title>
        <authorList>
            <person name="Chen X."/>
        </authorList>
    </citation>
    <scope>NUCLEOTIDE SEQUENCE</scope>
    <source>
        <strain evidence="1">YIM 151497</strain>
    </source>
</reference>
<gene>
    <name evidence="1" type="ORF">OF122_14580</name>
</gene>
<proteinExistence type="predicted"/>
<evidence type="ECO:0000313" key="1">
    <source>
        <dbReference type="EMBL" id="UYQ71263.1"/>
    </source>
</evidence>
<dbReference type="Pfam" id="PF11112">
    <property type="entry name" value="PyocinActivator"/>
    <property type="match status" value="1"/>
</dbReference>
<dbReference type="RefSeq" id="WP_264224918.1">
    <property type="nucleotide sequence ID" value="NZ_CP107716.1"/>
</dbReference>
<dbReference type="EMBL" id="CP107716">
    <property type="protein sequence ID" value="UYQ71263.1"/>
    <property type="molecule type" value="Genomic_DNA"/>
</dbReference>
<dbReference type="Proteomes" id="UP001163882">
    <property type="component" value="Chromosome"/>
</dbReference>
<organism evidence="1 2">
    <name type="scientific">Pelagibacterium flavum</name>
    <dbReference type="NCBI Taxonomy" id="2984530"/>
    <lineage>
        <taxon>Bacteria</taxon>
        <taxon>Pseudomonadati</taxon>
        <taxon>Pseudomonadota</taxon>
        <taxon>Alphaproteobacteria</taxon>
        <taxon>Hyphomicrobiales</taxon>
        <taxon>Devosiaceae</taxon>
        <taxon>Pelagibacterium</taxon>
    </lineage>
</organism>
<name>A0ABY6IKZ3_9HYPH</name>